<feature type="transmembrane region" description="Helical" evidence="1">
    <location>
        <begin position="7"/>
        <end position="28"/>
    </location>
</feature>
<evidence type="ECO:0000313" key="3">
    <source>
        <dbReference type="Proteomes" id="UP000070175"/>
    </source>
</evidence>
<sequence length="59" mass="6969">MRGKDELGVFFIEVLVVFGLLTLIWWLFCFQFNWSFSSSLEPMAWMMLGFTLSWLINIG</sequence>
<dbReference type="Proteomes" id="UP000070175">
    <property type="component" value="Unassembled WGS sequence"/>
</dbReference>
<gene>
    <name evidence="2" type="ORF">AKJ56_00390</name>
</gene>
<evidence type="ECO:0000313" key="2">
    <source>
        <dbReference type="EMBL" id="KXB08759.1"/>
    </source>
</evidence>
<keyword evidence="1" id="KW-1133">Transmembrane helix</keyword>
<dbReference type="AlphaFoldDB" id="A0A133VQN0"/>
<feature type="transmembrane region" description="Helical" evidence="1">
    <location>
        <begin position="40"/>
        <end position="58"/>
    </location>
</feature>
<name>A0A133VQN0_9EURY</name>
<reference evidence="2 3" key="1">
    <citation type="journal article" date="2016" name="Sci. Rep.">
        <title>Metabolic traits of an uncultured archaeal lineage -MSBL1- from brine pools of the Red Sea.</title>
        <authorList>
            <person name="Mwirichia R."/>
            <person name="Alam I."/>
            <person name="Rashid M."/>
            <person name="Vinu M."/>
            <person name="Ba-Alawi W."/>
            <person name="Anthony Kamau A."/>
            <person name="Kamanda Ngugi D."/>
            <person name="Goker M."/>
            <person name="Klenk H.P."/>
            <person name="Bajic V."/>
            <person name="Stingl U."/>
        </authorList>
    </citation>
    <scope>NUCLEOTIDE SEQUENCE [LARGE SCALE GENOMIC DNA]</scope>
    <source>
        <strain evidence="2">SCGC-AAA382N08</strain>
    </source>
</reference>
<accession>A0A133VQN0</accession>
<proteinExistence type="predicted"/>
<evidence type="ECO:0000256" key="1">
    <source>
        <dbReference type="SAM" id="Phobius"/>
    </source>
</evidence>
<keyword evidence="1" id="KW-0472">Membrane</keyword>
<comment type="caution">
    <text evidence="2">The sequence shown here is derived from an EMBL/GenBank/DDBJ whole genome shotgun (WGS) entry which is preliminary data.</text>
</comment>
<keyword evidence="1" id="KW-0812">Transmembrane</keyword>
<dbReference type="EMBL" id="LHYJ01000003">
    <property type="protein sequence ID" value="KXB08759.1"/>
    <property type="molecule type" value="Genomic_DNA"/>
</dbReference>
<keyword evidence="3" id="KW-1185">Reference proteome</keyword>
<organism evidence="2 3">
    <name type="scientific">candidate division MSBL1 archaeon SCGC-AAA382N08</name>
    <dbReference type="NCBI Taxonomy" id="1698285"/>
    <lineage>
        <taxon>Archaea</taxon>
        <taxon>Methanobacteriati</taxon>
        <taxon>Methanobacteriota</taxon>
        <taxon>candidate division MSBL1</taxon>
    </lineage>
</organism>
<protein>
    <submittedName>
        <fullName evidence="2">Uncharacterized protein</fullName>
    </submittedName>
</protein>